<dbReference type="Proteomes" id="UP001595952">
    <property type="component" value="Unassembled WGS sequence"/>
</dbReference>
<dbReference type="EMBL" id="JBHSEI010000008">
    <property type="protein sequence ID" value="MFC4639180.1"/>
    <property type="molecule type" value="Genomic_DNA"/>
</dbReference>
<gene>
    <name evidence="1" type="ORF">ACFO0D_12625</name>
</gene>
<evidence type="ECO:0000313" key="2">
    <source>
        <dbReference type="Proteomes" id="UP001595952"/>
    </source>
</evidence>
<organism evidence="1 2">
    <name type="scientific">Deinococcus hohokamensis</name>
    <dbReference type="NCBI Taxonomy" id="309883"/>
    <lineage>
        <taxon>Bacteria</taxon>
        <taxon>Thermotogati</taxon>
        <taxon>Deinococcota</taxon>
        <taxon>Deinococci</taxon>
        <taxon>Deinococcales</taxon>
        <taxon>Deinococcaceae</taxon>
        <taxon>Deinococcus</taxon>
    </lineage>
</organism>
<proteinExistence type="predicted"/>
<protein>
    <submittedName>
        <fullName evidence="1">Uncharacterized protein</fullName>
    </submittedName>
</protein>
<evidence type="ECO:0000313" key="1">
    <source>
        <dbReference type="EMBL" id="MFC4639180.1"/>
    </source>
</evidence>
<sequence length="72" mass="8032">MSDVEATRRAALRAVAEAWVYAAEAQRDDLLPELHALRAAYLGAPRQLDSLREVLDIALDFTQRLKQGPIQS</sequence>
<comment type="caution">
    <text evidence="1">The sequence shown here is derived from an EMBL/GenBank/DDBJ whole genome shotgun (WGS) entry which is preliminary data.</text>
</comment>
<keyword evidence="2" id="KW-1185">Reference proteome</keyword>
<dbReference type="RefSeq" id="WP_380062173.1">
    <property type="nucleotide sequence ID" value="NZ_JBHSEI010000008.1"/>
</dbReference>
<accession>A0ABV9IA28</accession>
<name>A0ABV9IA28_9DEIO</name>
<reference evidence="2" key="1">
    <citation type="journal article" date="2019" name="Int. J. Syst. Evol. Microbiol.">
        <title>The Global Catalogue of Microorganisms (GCM) 10K type strain sequencing project: providing services to taxonomists for standard genome sequencing and annotation.</title>
        <authorList>
            <consortium name="The Broad Institute Genomics Platform"/>
            <consortium name="The Broad Institute Genome Sequencing Center for Infectious Disease"/>
            <person name="Wu L."/>
            <person name="Ma J."/>
        </authorList>
    </citation>
    <scope>NUCLEOTIDE SEQUENCE [LARGE SCALE GENOMIC DNA]</scope>
    <source>
        <strain evidence="2">CCUG 55995</strain>
    </source>
</reference>